<dbReference type="Pfam" id="PF22638">
    <property type="entry name" value="FlgK_D1"/>
    <property type="match status" value="1"/>
</dbReference>
<keyword evidence="9" id="KW-0282">Flagellum</keyword>
<keyword evidence="5" id="KW-0964">Secreted</keyword>
<evidence type="ECO:0000259" key="8">
    <source>
        <dbReference type="Pfam" id="PF22638"/>
    </source>
</evidence>
<evidence type="ECO:0000313" key="9">
    <source>
        <dbReference type="EMBL" id="MQN02249.1"/>
    </source>
</evidence>
<evidence type="ECO:0000313" key="10">
    <source>
        <dbReference type="Proteomes" id="UP000460257"/>
    </source>
</evidence>
<dbReference type="PANTHER" id="PTHR30033">
    <property type="entry name" value="FLAGELLAR HOOK-ASSOCIATED PROTEIN 1"/>
    <property type="match status" value="1"/>
</dbReference>
<dbReference type="InterPro" id="IPR053927">
    <property type="entry name" value="FlgK_helical"/>
</dbReference>
<dbReference type="PANTHER" id="PTHR30033:SF1">
    <property type="entry name" value="FLAGELLAR HOOK-ASSOCIATED PROTEIN 1"/>
    <property type="match status" value="1"/>
</dbReference>
<feature type="domain" description="Flagellar basal body rod protein N-terminal" evidence="7">
    <location>
        <begin position="10"/>
        <end position="37"/>
    </location>
</feature>
<dbReference type="AlphaFoldDB" id="A0A6N7J3C1"/>
<protein>
    <recommendedName>
        <fullName evidence="4">Flagellar hook-associated protein 1</fullName>
    </recommendedName>
</protein>
<organism evidence="9 10">
    <name type="scientific">Candidatus Weimeria bifida</name>
    <dbReference type="NCBI Taxonomy" id="2599074"/>
    <lineage>
        <taxon>Bacteria</taxon>
        <taxon>Bacillati</taxon>
        <taxon>Bacillota</taxon>
        <taxon>Clostridia</taxon>
        <taxon>Lachnospirales</taxon>
        <taxon>Lachnospiraceae</taxon>
        <taxon>Candidatus Weimeria</taxon>
    </lineage>
</organism>
<dbReference type="SUPFAM" id="SSF64518">
    <property type="entry name" value="Phase 1 flagellin"/>
    <property type="match status" value="1"/>
</dbReference>
<evidence type="ECO:0000256" key="4">
    <source>
        <dbReference type="ARBA" id="ARBA00016244"/>
    </source>
</evidence>
<evidence type="ECO:0000259" key="7">
    <source>
        <dbReference type="Pfam" id="PF00460"/>
    </source>
</evidence>
<evidence type="ECO:0000256" key="6">
    <source>
        <dbReference type="ARBA" id="ARBA00023143"/>
    </source>
</evidence>
<reference evidence="9" key="1">
    <citation type="journal article" date="2020" name="Appl. Environ. Microbiol.">
        <title>Medium-Chain Fatty Acid Synthesis by 'Candidatus Weimeria bifida' gen. nov., sp. nov., and 'Candidatus Pseudoramibacter fermentans' sp. nov.</title>
        <authorList>
            <person name="Scarborough M.J."/>
            <person name="Myers K.S."/>
            <person name="Donohue T.J."/>
            <person name="Noguera D.R."/>
        </authorList>
    </citation>
    <scope>NUCLEOTIDE SEQUENCE</scope>
    <source>
        <strain evidence="9">LCO1.1</strain>
    </source>
</reference>
<comment type="caution">
    <text evidence="9">The sequence shown here is derived from an EMBL/GenBank/DDBJ whole genome shotgun (WGS) entry which is preliminary data.</text>
</comment>
<keyword evidence="6" id="KW-0975">Bacterial flagellum</keyword>
<dbReference type="PRINTS" id="PR01005">
    <property type="entry name" value="FLGHOOKAP1"/>
</dbReference>
<accession>A0A6N7J3C1</accession>
<keyword evidence="9" id="KW-0969">Cilium</keyword>
<dbReference type="GO" id="GO:0009424">
    <property type="term" value="C:bacterial-type flagellum hook"/>
    <property type="evidence" value="ECO:0007669"/>
    <property type="project" value="InterPro"/>
</dbReference>
<proteinExistence type="inferred from homology"/>
<dbReference type="GO" id="GO:0044780">
    <property type="term" value="P:bacterial-type flagellum assembly"/>
    <property type="evidence" value="ECO:0007669"/>
    <property type="project" value="InterPro"/>
</dbReference>
<dbReference type="GO" id="GO:0005576">
    <property type="term" value="C:extracellular region"/>
    <property type="evidence" value="ECO:0007669"/>
    <property type="project" value="UniProtKB-SubCell"/>
</dbReference>
<keyword evidence="9" id="KW-0966">Cell projection</keyword>
<gene>
    <name evidence="9" type="ORF">FRC54_10260</name>
</gene>
<dbReference type="Pfam" id="PF00460">
    <property type="entry name" value="Flg_bb_rod"/>
    <property type="match status" value="1"/>
</dbReference>
<comment type="similarity">
    <text evidence="3">Belongs to the flagella basal body rod proteins family.</text>
</comment>
<sequence>MASTFFGLGIAASGLNAFQAKINTTGNNVSNLKTEGYSRQQVNVSSAISLRAYTRYGAISTGVSTDSVTRMRDQYYNVKYWENQSNYGQMNIEEYYMKQIEDYFTDNASNPGFSTIYAKMFNALDTVKNNAGDNTKRAQFVSTAKELCDYFNQNAESLKTLQTDVNDQIKDTVDSINSIAKKISVLNKQINLIETEAGHPNANELRDQRELLIDQLSEYVSVETEEVKVRDSRSKELAKKNPNTEEIYTGATTFTVKVGGQLLVDNYDYNPLQVSARDKKYNQSDVDGLYDVTWAKDGRYSGQSLNLYGTNQAGKLRGLLEIRDGNDQENLQGTAELVKPMIYVTSGNGSQTSEGTISPNSGNAFTNDPDKIGQIVTNSDGSIVENPKGEYSSSYIKIKEGINITDADRMNMPEQGAIYVNNHKYEYNSFFAQTDESGKVVSYIFELKEPISAKEIGHVAGHTATVGSSVDFKGIPYYQNEMNAFLRKFAKAFNKIQKSGQDANGDSGRSIFVADNTSQSSSNTELDFTTDSAVDNNYYTTDANKNSVVNDKRETVHATKKDDNGSYKDGRITGTSNSYYKLTASDIKIADAVSKSPSLFSTTINKSYNGNKDLGYDTYDIMQQMLDLEDKTTLYKDGTGDKFLQRIYADVTVDTQECTQFTKNYKAIQKSIDTQRQSVSGVDKDEEAMNLVKFLNAYNLSCKVISTLSEMYDQLILRTGV</sequence>
<evidence type="ECO:0000256" key="5">
    <source>
        <dbReference type="ARBA" id="ARBA00022525"/>
    </source>
</evidence>
<feature type="domain" description="Flagellar hook-associated protein FlgK helical" evidence="8">
    <location>
        <begin position="97"/>
        <end position="326"/>
    </location>
</feature>
<name>A0A6N7J3C1_9FIRM</name>
<dbReference type="Proteomes" id="UP000460257">
    <property type="component" value="Unassembled WGS sequence"/>
</dbReference>
<dbReference type="InterPro" id="IPR002371">
    <property type="entry name" value="FlgK"/>
</dbReference>
<evidence type="ECO:0000256" key="2">
    <source>
        <dbReference type="ARBA" id="ARBA00004613"/>
    </source>
</evidence>
<dbReference type="GO" id="GO:0005198">
    <property type="term" value="F:structural molecule activity"/>
    <property type="evidence" value="ECO:0007669"/>
    <property type="project" value="InterPro"/>
</dbReference>
<comment type="subcellular location">
    <subcellularLocation>
        <location evidence="1">Bacterial flagellum</location>
    </subcellularLocation>
    <subcellularLocation>
        <location evidence="2">Secreted</location>
    </subcellularLocation>
</comment>
<dbReference type="InterPro" id="IPR001444">
    <property type="entry name" value="Flag_bb_rod_N"/>
</dbReference>
<evidence type="ECO:0000256" key="1">
    <source>
        <dbReference type="ARBA" id="ARBA00004365"/>
    </source>
</evidence>
<dbReference type="EMBL" id="VOGC01000009">
    <property type="protein sequence ID" value="MQN02249.1"/>
    <property type="molecule type" value="Genomic_DNA"/>
</dbReference>
<keyword evidence="10" id="KW-1185">Reference proteome</keyword>
<evidence type="ECO:0000256" key="3">
    <source>
        <dbReference type="ARBA" id="ARBA00009677"/>
    </source>
</evidence>